<keyword evidence="2" id="KW-1185">Reference proteome</keyword>
<name>A0A0D8Y3W3_DICVI</name>
<protein>
    <submittedName>
        <fullName evidence="1">Uncharacterized protein</fullName>
    </submittedName>
</protein>
<organism evidence="1 2">
    <name type="scientific">Dictyocaulus viviparus</name>
    <name type="common">Bovine lungworm</name>
    <dbReference type="NCBI Taxonomy" id="29172"/>
    <lineage>
        <taxon>Eukaryota</taxon>
        <taxon>Metazoa</taxon>
        <taxon>Ecdysozoa</taxon>
        <taxon>Nematoda</taxon>
        <taxon>Chromadorea</taxon>
        <taxon>Rhabditida</taxon>
        <taxon>Rhabditina</taxon>
        <taxon>Rhabditomorpha</taxon>
        <taxon>Strongyloidea</taxon>
        <taxon>Metastrongylidae</taxon>
        <taxon>Dictyocaulus</taxon>
    </lineage>
</organism>
<dbReference type="Proteomes" id="UP000053766">
    <property type="component" value="Unassembled WGS sequence"/>
</dbReference>
<reference evidence="1 2" key="1">
    <citation type="submission" date="2013-11" db="EMBL/GenBank/DDBJ databases">
        <title>Draft genome of the bovine lungworm Dictyocaulus viviparus.</title>
        <authorList>
            <person name="Mitreva M."/>
        </authorList>
    </citation>
    <scope>NUCLEOTIDE SEQUENCE [LARGE SCALE GENOMIC DNA]</scope>
    <source>
        <strain evidence="1 2">HannoverDv2000</strain>
    </source>
</reference>
<proteinExistence type="predicted"/>
<dbReference type="EMBL" id="KN716241">
    <property type="protein sequence ID" value="KJH49246.1"/>
    <property type="molecule type" value="Genomic_DNA"/>
</dbReference>
<accession>A0A0D8Y3W3</accession>
<dbReference type="AlphaFoldDB" id="A0A0D8Y3W3"/>
<evidence type="ECO:0000313" key="2">
    <source>
        <dbReference type="Proteomes" id="UP000053766"/>
    </source>
</evidence>
<sequence length="130" mass="14725">MTSNDFHYLCKNRLVGPHDESILQHIPSKQIQRQCKDDGHQEIIRLRDYDSVDIHVIGATGQQLHASMLLATVLRGKSIIFVTAPSTVSKQKKNIVQKLADYARNTPIHLKRSEGKARLTSSRVTMTSYE</sequence>
<reference evidence="2" key="2">
    <citation type="journal article" date="2016" name="Sci. Rep.">
        <title>Dictyocaulus viviparus genome, variome and transcriptome elucidate lungworm biology and support future intervention.</title>
        <authorList>
            <person name="McNulty S.N."/>
            <person name="Strube C."/>
            <person name="Rosa B.A."/>
            <person name="Martin J.C."/>
            <person name="Tyagi R."/>
            <person name="Choi Y.J."/>
            <person name="Wang Q."/>
            <person name="Hallsworth Pepin K."/>
            <person name="Zhang X."/>
            <person name="Ozersky P."/>
            <person name="Wilson R.K."/>
            <person name="Sternberg P.W."/>
            <person name="Gasser R.B."/>
            <person name="Mitreva M."/>
        </authorList>
    </citation>
    <scope>NUCLEOTIDE SEQUENCE [LARGE SCALE GENOMIC DNA]</scope>
    <source>
        <strain evidence="2">HannoverDv2000</strain>
    </source>
</reference>
<evidence type="ECO:0000313" key="1">
    <source>
        <dbReference type="EMBL" id="KJH49246.1"/>
    </source>
</evidence>
<gene>
    <name evidence="1" type="ORF">DICVIV_04626</name>
</gene>